<protein>
    <recommendedName>
        <fullName evidence="3">FlgN family protein</fullName>
    </recommendedName>
</protein>
<dbReference type="STRING" id="1009370.ALO_06728"/>
<accession>F7NH04</accession>
<dbReference type="AlphaFoldDB" id="F7NH04"/>
<evidence type="ECO:0008006" key="3">
    <source>
        <dbReference type="Google" id="ProtNLM"/>
    </source>
</evidence>
<dbReference type="RefSeq" id="WP_004573167.1">
    <property type="nucleotide sequence ID" value="NZ_AFGF01000050.1"/>
</dbReference>
<gene>
    <name evidence="1" type="ORF">ALO_06728</name>
</gene>
<organism evidence="1 2">
    <name type="scientific">Acetonema longum DSM 6540</name>
    <dbReference type="NCBI Taxonomy" id="1009370"/>
    <lineage>
        <taxon>Bacteria</taxon>
        <taxon>Bacillati</taxon>
        <taxon>Bacillota</taxon>
        <taxon>Negativicutes</taxon>
        <taxon>Acetonemataceae</taxon>
        <taxon>Acetonema</taxon>
    </lineage>
</organism>
<dbReference type="eggNOG" id="ENOG50334BP">
    <property type="taxonomic scope" value="Bacteria"/>
</dbReference>
<sequence length="139" mass="15992">MADQCEFQAALLKKLELLEKILINTATQSRFVRRREMTGLRRLLRERAALLNELAALNHDLRGNNDREMPDEFKPVIRVIEVKQGEILALSDQAMQDAVNEHKRIMAELNNVRMMRRLKNGYDQPAGGIARVSRLNLKG</sequence>
<dbReference type="Proteomes" id="UP000003240">
    <property type="component" value="Unassembled WGS sequence"/>
</dbReference>
<proteinExistence type="predicted"/>
<evidence type="ECO:0000313" key="1">
    <source>
        <dbReference type="EMBL" id="EGO64735.1"/>
    </source>
</evidence>
<dbReference type="EMBL" id="AFGF01000050">
    <property type="protein sequence ID" value="EGO64735.1"/>
    <property type="molecule type" value="Genomic_DNA"/>
</dbReference>
<evidence type="ECO:0000313" key="2">
    <source>
        <dbReference type="Proteomes" id="UP000003240"/>
    </source>
</evidence>
<reference evidence="1 2" key="1">
    <citation type="journal article" date="2011" name="EMBO J.">
        <title>Structural diversity of bacterial flagellar motors.</title>
        <authorList>
            <person name="Chen S."/>
            <person name="Beeby M."/>
            <person name="Murphy G.E."/>
            <person name="Leadbetter J.R."/>
            <person name="Hendrixson D.R."/>
            <person name="Briegel A."/>
            <person name="Li Z."/>
            <person name="Shi J."/>
            <person name="Tocheva E.I."/>
            <person name="Muller A."/>
            <person name="Dobro M.J."/>
            <person name="Jensen G.J."/>
        </authorList>
    </citation>
    <scope>NUCLEOTIDE SEQUENCE [LARGE SCALE GENOMIC DNA]</scope>
    <source>
        <strain evidence="1 2">DSM 6540</strain>
    </source>
</reference>
<keyword evidence="2" id="KW-1185">Reference proteome</keyword>
<name>F7NH04_9FIRM</name>
<comment type="caution">
    <text evidence="1">The sequence shown here is derived from an EMBL/GenBank/DDBJ whole genome shotgun (WGS) entry which is preliminary data.</text>
</comment>